<dbReference type="Proteomes" id="UP001604277">
    <property type="component" value="Unassembled WGS sequence"/>
</dbReference>
<dbReference type="AlphaFoldDB" id="A0ABD1P8S7"/>
<reference evidence="2" key="1">
    <citation type="submission" date="2024-07" db="EMBL/GenBank/DDBJ databases">
        <title>Two chromosome-level genome assemblies of Korean endemic species Abeliophyllum distichum and Forsythia ovata (Oleaceae).</title>
        <authorList>
            <person name="Jang H."/>
        </authorList>
    </citation>
    <scope>NUCLEOTIDE SEQUENCE [LARGE SCALE GENOMIC DNA]</scope>
</reference>
<protein>
    <submittedName>
        <fullName evidence="1">Uncharacterized protein</fullName>
    </submittedName>
</protein>
<accession>A0ABD1P8S7</accession>
<dbReference type="EMBL" id="JBFOLJ010000024">
    <property type="protein sequence ID" value="KAL2459071.1"/>
    <property type="molecule type" value="Genomic_DNA"/>
</dbReference>
<organism evidence="1 2">
    <name type="scientific">Forsythia ovata</name>
    <dbReference type="NCBI Taxonomy" id="205694"/>
    <lineage>
        <taxon>Eukaryota</taxon>
        <taxon>Viridiplantae</taxon>
        <taxon>Streptophyta</taxon>
        <taxon>Embryophyta</taxon>
        <taxon>Tracheophyta</taxon>
        <taxon>Spermatophyta</taxon>
        <taxon>Magnoliopsida</taxon>
        <taxon>eudicotyledons</taxon>
        <taxon>Gunneridae</taxon>
        <taxon>Pentapetalae</taxon>
        <taxon>asterids</taxon>
        <taxon>lamiids</taxon>
        <taxon>Lamiales</taxon>
        <taxon>Oleaceae</taxon>
        <taxon>Forsythieae</taxon>
        <taxon>Forsythia</taxon>
    </lineage>
</organism>
<comment type="caution">
    <text evidence="1">The sequence shown here is derived from an EMBL/GenBank/DDBJ whole genome shotgun (WGS) entry which is preliminary data.</text>
</comment>
<evidence type="ECO:0000313" key="1">
    <source>
        <dbReference type="EMBL" id="KAL2459071.1"/>
    </source>
</evidence>
<gene>
    <name evidence="1" type="ORF">Fot_55089</name>
</gene>
<proteinExistence type="predicted"/>
<sequence length="161" mass="18233">MVAREEKNNWFSSGFLGEAWGVDLQNRIGDDMKNDRVGFGREMVQISKERSGPNGMSAKIINLPLYTLARAGKFWRLQFCGRNASDLTASIDLSVLQERLINMINLKRGQVVTIERLSLSISNHPGRKKGQMARQSHTPIWFLQNELGGDANLRIRFGELE</sequence>
<name>A0ABD1P8S7_9LAMI</name>
<keyword evidence="2" id="KW-1185">Reference proteome</keyword>
<evidence type="ECO:0000313" key="2">
    <source>
        <dbReference type="Proteomes" id="UP001604277"/>
    </source>
</evidence>